<protein>
    <recommendedName>
        <fullName evidence="4">DUF4083 domain-containing protein</fullName>
    </recommendedName>
</protein>
<keyword evidence="1" id="KW-0812">Transmembrane</keyword>
<evidence type="ECO:0000313" key="2">
    <source>
        <dbReference type="EMBL" id="MEQ6357852.1"/>
    </source>
</evidence>
<evidence type="ECO:0000313" key="3">
    <source>
        <dbReference type="Proteomes" id="UP001478862"/>
    </source>
</evidence>
<sequence length="50" mass="5516">MSITFVFSIAITGLGIAIYTISQSDTLKKKVLQLEGEIKELSDIVKKSEK</sequence>
<feature type="transmembrane region" description="Helical" evidence="1">
    <location>
        <begin position="6"/>
        <end position="22"/>
    </location>
</feature>
<gene>
    <name evidence="2" type="ORF">ABNX05_24940</name>
</gene>
<comment type="caution">
    <text evidence="2">The sequence shown here is derived from an EMBL/GenBank/DDBJ whole genome shotgun (WGS) entry which is preliminary data.</text>
</comment>
<keyword evidence="3" id="KW-1185">Reference proteome</keyword>
<evidence type="ECO:0008006" key="4">
    <source>
        <dbReference type="Google" id="ProtNLM"/>
    </source>
</evidence>
<dbReference type="Proteomes" id="UP001478862">
    <property type="component" value="Unassembled WGS sequence"/>
</dbReference>
<keyword evidence="1" id="KW-1133">Transmembrane helix</keyword>
<proteinExistence type="predicted"/>
<accession>A0ABV1MZA7</accession>
<dbReference type="EMBL" id="JBEGDG010000037">
    <property type="protein sequence ID" value="MEQ6357852.1"/>
    <property type="molecule type" value="Genomic_DNA"/>
</dbReference>
<name>A0ABV1MZA7_9BACI</name>
<keyword evidence="1" id="KW-0472">Membrane</keyword>
<dbReference type="RefSeq" id="WP_349662151.1">
    <property type="nucleotide sequence ID" value="NZ_JBEGDG010000037.1"/>
</dbReference>
<organism evidence="2 3">
    <name type="scientific">Lysinibacillus zambalensis</name>
    <dbReference type="NCBI Taxonomy" id="3160866"/>
    <lineage>
        <taxon>Bacteria</taxon>
        <taxon>Bacillati</taxon>
        <taxon>Bacillota</taxon>
        <taxon>Bacilli</taxon>
        <taxon>Bacillales</taxon>
        <taxon>Bacillaceae</taxon>
        <taxon>Lysinibacillus</taxon>
    </lineage>
</organism>
<reference evidence="2 3" key="1">
    <citation type="submission" date="2024-06" db="EMBL/GenBank/DDBJ databases">
        <title>Lysinibacillus zambalefons sp. nov., a Novel Firmicute Isolated from the Poon Bato Zambales Hyperalkaline Spring.</title>
        <authorList>
            <person name="Aja J.A."/>
            <person name="Lazaro J.E.H."/>
            <person name="Llorin L.D."/>
            <person name="Lim K.R."/>
            <person name="Teodosio J."/>
            <person name="Dalisay D.S."/>
        </authorList>
    </citation>
    <scope>NUCLEOTIDE SEQUENCE [LARGE SCALE GENOMIC DNA]</scope>
    <source>
        <strain evidence="2 3">M3</strain>
    </source>
</reference>
<evidence type="ECO:0000256" key="1">
    <source>
        <dbReference type="SAM" id="Phobius"/>
    </source>
</evidence>